<evidence type="ECO:0000313" key="1">
    <source>
        <dbReference type="EMBL" id="GGF79405.1"/>
    </source>
</evidence>
<keyword evidence="2" id="KW-1185">Reference proteome</keyword>
<accession>A0ACB5PWN5</accession>
<dbReference type="EMBL" id="BMFN01000005">
    <property type="protein sequence ID" value="GGF79405.1"/>
    <property type="molecule type" value="Genomic_DNA"/>
</dbReference>
<proteinExistence type="predicted"/>
<sequence>MILWTIFRFEFGYQVRRPWPWLFVVVLLGLDFLMTRDGSVAEVLYADFYLNSSFAVAKTTVFGSLLWLVLAAAIAGDAAARDVATGMYPLTYTTPVSTFNYLGGRLLAALALNALLLLAVQAGILLGVYLPGVEAELIGPFRPAAFGTAYAFIALPNAFVATALQFGLATRSGRPMASYFGSFLLVFMGFFVASFLLFSRGLGTLLDPIGIRFVVEDLAHLWTPLEKNWRLLALEGVVLQNRLLWLGLGLGAVVLTFLRFRFAHRSESSSWWRRLRARVKKPPTLLPARIGSPATPPVARPSFRRVFGLATQGRQTLAIAADSLRMMVTSWAGLALLVVIPLLTVPVVLDQLESNGVPLLPTTAQVLTELTGSMGDELSRWVIIPFLIIFFAGELVWRERDARLGDITDTMPAPHWVPLLGKLLGLGLVLTLLMALLTAAGIGAQLIRGYQDFELGLYLKVMFGLQLPDYLLFALLALLIHGVVDHKYLGHLVAVLAFVFIALASLFGVEHNLLIYGAGPGWSYTDMRGFGSSLGPWLWFKLYWAAWALLLALGASLLWARGQERSLGQRLQRARRRFTRPVAWATGAASLLVLILGGFIFYNTNVLNQYFTAAERQARGAAYERQYARYAARPQPQLTRTRLRVEIYPGQRTVDIRGTYRLVNRSAGPIDSIHLATTPGLETRAVAFDRPVARVDADEELAHRIYVLRQPLRPGDSLHLDFRVHVAPRGFGESGVDASVVTNGTHFTNAWLPALGYQASRELLSAADRRAHGLAPRPLIASLYDVAARQKGGGGSAFEAVVGTDANQVAVAPGALRRTWTKGGRRYFHYRADHPLGSEWAFFSAAYAVREAEWHNPDGSGQVVPIRLYHHPHHTAHLDRVLQSIRASLAYYTQEFGPYRPPQLLVVEHPGLGTGMHAESGLLSHGEGFTSWNPTPEPGSHDHPYAIVAHEMAHQWTVPYAAVEGAPVMSESLAWYYGLKAVEHARGPAQLAQLLRYMRQPYPYPAIRRGEPLLRGLDPYLAYRRGPFALYALSQYIGEAPVNRALRTLLENHRPAAAPLATTLDLYRELQAATPDSLRYLLRDLFETNTYWELGTKQATAKQLQPGTWQVTLAVRARKAVVDSAGGEREVPMHDWVEVGVFAPAEKGEPSGQPLYLRKHRLRSGQQTITVPVKRQPTRAGLDPYHLLIDLQREDNLKDIGS</sequence>
<dbReference type="Proteomes" id="UP000605392">
    <property type="component" value="Unassembled WGS sequence"/>
</dbReference>
<comment type="caution">
    <text evidence="1">The sequence shown here is derived from an EMBL/GenBank/DDBJ whole genome shotgun (WGS) entry which is preliminary data.</text>
</comment>
<gene>
    <name evidence="1" type="ORF">GCM10011375_38080</name>
</gene>
<reference evidence="1 2" key="1">
    <citation type="journal article" date="2019" name="Int. J. Syst. Evol. Microbiol.">
        <title>The Global Catalogue of Microorganisms (GCM) 10K type strain sequencing project: providing services to taxonomists for standard genome sequencing and annotation.</title>
        <authorList>
            <consortium name="The Broad Institute Genomics Platform"/>
            <consortium name="The Broad Institute Genome Sequencing Center for Infectious Disease"/>
            <person name="Wu L."/>
            <person name="Ma J."/>
        </authorList>
    </citation>
    <scope>NUCLEOTIDE SEQUENCE [LARGE SCALE GENOMIC DNA]</scope>
    <source>
        <strain evidence="1 2">CGMCC 1.12720</strain>
    </source>
</reference>
<evidence type="ECO:0000313" key="2">
    <source>
        <dbReference type="Proteomes" id="UP000605392"/>
    </source>
</evidence>
<protein>
    <submittedName>
        <fullName evidence="1">Uncharacterized protein</fullName>
    </submittedName>
</protein>
<organism evidence="1 2">
    <name type="scientific">Hymenobacter qilianensis</name>
    <dbReference type="NCBI Taxonomy" id="1385715"/>
    <lineage>
        <taxon>Bacteria</taxon>
        <taxon>Pseudomonadati</taxon>
        <taxon>Bacteroidota</taxon>
        <taxon>Cytophagia</taxon>
        <taxon>Cytophagales</taxon>
        <taxon>Hymenobacteraceae</taxon>
        <taxon>Hymenobacter</taxon>
    </lineage>
</organism>
<name>A0ACB5PWN5_9BACT</name>